<dbReference type="Proteomes" id="UP000239589">
    <property type="component" value="Unassembled WGS sequence"/>
</dbReference>
<dbReference type="GO" id="GO:0006412">
    <property type="term" value="P:translation"/>
    <property type="evidence" value="ECO:0007669"/>
    <property type="project" value="UniProtKB-UniRule"/>
</dbReference>
<dbReference type="RefSeq" id="WP_104386612.1">
    <property type="nucleotide sequence ID" value="NZ_PGEM01000025.1"/>
</dbReference>
<evidence type="ECO:0000256" key="8">
    <source>
        <dbReference type="HAMAP-Rule" id="MF_00537"/>
    </source>
</evidence>
<dbReference type="HAMAP" id="MF_00537">
    <property type="entry name" value="Ribosomal_uS14_1"/>
    <property type="match status" value="1"/>
</dbReference>
<keyword evidence="5 8" id="KW-0687">Ribonucleoprotein</keyword>
<dbReference type="FunFam" id="1.10.287.1480:FF:000001">
    <property type="entry name" value="30S ribosomal protein S14"/>
    <property type="match status" value="1"/>
</dbReference>
<dbReference type="PANTHER" id="PTHR19836">
    <property type="entry name" value="30S RIBOSOMAL PROTEIN S14"/>
    <property type="match status" value="1"/>
</dbReference>
<name>A0A2S6CXV5_9CYAN</name>
<dbReference type="NCBIfam" id="NF006477">
    <property type="entry name" value="PRK08881.1"/>
    <property type="match status" value="1"/>
</dbReference>
<dbReference type="GO" id="GO:0015935">
    <property type="term" value="C:small ribosomal subunit"/>
    <property type="evidence" value="ECO:0007669"/>
    <property type="project" value="TreeGrafter"/>
</dbReference>
<reference evidence="9 10" key="1">
    <citation type="submission" date="2018-02" db="EMBL/GenBank/DDBJ databases">
        <title>Discovery of a pederin family compound in a non-symbiotic bloom-forming cyanobacterium.</title>
        <authorList>
            <person name="Kust A."/>
            <person name="Mares J."/>
            <person name="Jokela J."/>
            <person name="Urajova P."/>
            <person name="Hajek J."/>
            <person name="Saurav K."/>
            <person name="Voracova K."/>
            <person name="Fewer D.P."/>
            <person name="Haapaniemi E."/>
            <person name="Permi P."/>
            <person name="Rehakova K."/>
            <person name="Sivonen K."/>
            <person name="Hrouzek P."/>
        </authorList>
    </citation>
    <scope>NUCLEOTIDE SEQUENCE [LARGE SCALE GENOMIC DNA]</scope>
    <source>
        <strain evidence="9 10">CHARLIE-1</strain>
    </source>
</reference>
<keyword evidence="8" id="KW-0694">RNA-binding</keyword>
<comment type="function">
    <text evidence="1 8">Binds 16S rRNA, required for the assembly of 30S particles and may also be responsible for determining the conformation of the 16S rRNA at the A site.</text>
</comment>
<dbReference type="OrthoDB" id="9810484at2"/>
<accession>A0A2S6CXV5</accession>
<evidence type="ECO:0000313" key="9">
    <source>
        <dbReference type="EMBL" id="PPJ64547.1"/>
    </source>
</evidence>
<dbReference type="GO" id="GO:0003735">
    <property type="term" value="F:structural constituent of ribosome"/>
    <property type="evidence" value="ECO:0007669"/>
    <property type="project" value="InterPro"/>
</dbReference>
<dbReference type="InterPro" id="IPR023036">
    <property type="entry name" value="Ribosomal_uS14_bac/plastid"/>
</dbReference>
<sequence>MAKKSMIEREKKRAKLVEKYAAKRETLLEEFRTAESPLQKLEIHRKIQQLPRNSAPTRKQNRCWLTGRPRGVYRDFGLSRNVLREWAHEGLLPGVVKSSW</sequence>
<dbReference type="InterPro" id="IPR001209">
    <property type="entry name" value="Ribosomal_uS14"/>
</dbReference>
<comment type="subunit">
    <text evidence="7 8">Part of the 30S ribosomal subunit. Contacts proteins S3 and S10.</text>
</comment>
<dbReference type="GO" id="GO:0019843">
    <property type="term" value="F:rRNA binding"/>
    <property type="evidence" value="ECO:0007669"/>
    <property type="project" value="UniProtKB-UniRule"/>
</dbReference>
<dbReference type="GO" id="GO:0005737">
    <property type="term" value="C:cytoplasm"/>
    <property type="evidence" value="ECO:0007669"/>
    <property type="project" value="UniProtKB-ARBA"/>
</dbReference>
<proteinExistence type="inferred from homology"/>
<dbReference type="Pfam" id="PF00253">
    <property type="entry name" value="Ribosomal_S14"/>
    <property type="match status" value="1"/>
</dbReference>
<keyword evidence="3 8" id="KW-0699">rRNA-binding</keyword>
<dbReference type="EMBL" id="PGEM01000025">
    <property type="protein sequence ID" value="PPJ64547.1"/>
    <property type="molecule type" value="Genomic_DNA"/>
</dbReference>
<protein>
    <recommendedName>
        <fullName evidence="6 8">Small ribosomal subunit protein uS14</fullName>
    </recommendedName>
</protein>
<evidence type="ECO:0000256" key="7">
    <source>
        <dbReference type="ARBA" id="ARBA00047110"/>
    </source>
</evidence>
<dbReference type="Gene3D" id="1.10.287.1480">
    <property type="match status" value="1"/>
</dbReference>
<keyword evidence="4 8" id="KW-0689">Ribosomal protein</keyword>
<evidence type="ECO:0000256" key="4">
    <source>
        <dbReference type="ARBA" id="ARBA00022980"/>
    </source>
</evidence>
<evidence type="ECO:0000256" key="2">
    <source>
        <dbReference type="ARBA" id="ARBA00009083"/>
    </source>
</evidence>
<dbReference type="InterPro" id="IPR018271">
    <property type="entry name" value="Ribosomal_uS14_CS"/>
</dbReference>
<dbReference type="AlphaFoldDB" id="A0A2S6CXV5"/>
<dbReference type="PANTHER" id="PTHR19836:SF19">
    <property type="entry name" value="SMALL RIBOSOMAL SUBUNIT PROTEIN US14M"/>
    <property type="match status" value="1"/>
</dbReference>
<evidence type="ECO:0000256" key="6">
    <source>
        <dbReference type="ARBA" id="ARBA00035167"/>
    </source>
</evidence>
<organism evidence="9 10">
    <name type="scientific">Cuspidothrix issatschenkoi CHARLIE-1</name>
    <dbReference type="NCBI Taxonomy" id="2052836"/>
    <lineage>
        <taxon>Bacteria</taxon>
        <taxon>Bacillati</taxon>
        <taxon>Cyanobacteriota</taxon>
        <taxon>Cyanophyceae</taxon>
        <taxon>Nostocales</taxon>
        <taxon>Aphanizomenonaceae</taxon>
        <taxon>Cuspidothrix</taxon>
    </lineage>
</organism>
<gene>
    <name evidence="8" type="primary">rpsN</name>
    <name evidence="8" type="synonym">rps14</name>
    <name evidence="9" type="ORF">CUN59_03955</name>
</gene>
<dbReference type="SUPFAM" id="SSF57716">
    <property type="entry name" value="Glucocorticoid receptor-like (DNA-binding domain)"/>
    <property type="match status" value="1"/>
</dbReference>
<keyword evidence="10" id="KW-1185">Reference proteome</keyword>
<dbReference type="PROSITE" id="PS00527">
    <property type="entry name" value="RIBOSOMAL_S14"/>
    <property type="match status" value="1"/>
</dbReference>
<comment type="caution">
    <text evidence="9">The sequence shown here is derived from an EMBL/GenBank/DDBJ whole genome shotgun (WGS) entry which is preliminary data.</text>
</comment>
<evidence type="ECO:0000313" key="10">
    <source>
        <dbReference type="Proteomes" id="UP000239589"/>
    </source>
</evidence>
<comment type="similarity">
    <text evidence="2 8">Belongs to the universal ribosomal protein uS14 family.</text>
</comment>
<evidence type="ECO:0000256" key="3">
    <source>
        <dbReference type="ARBA" id="ARBA00022730"/>
    </source>
</evidence>
<evidence type="ECO:0000256" key="1">
    <source>
        <dbReference type="ARBA" id="ARBA00003686"/>
    </source>
</evidence>
<evidence type="ECO:0000256" key="5">
    <source>
        <dbReference type="ARBA" id="ARBA00023274"/>
    </source>
</evidence>